<comment type="subcellular location">
    <subcellularLocation>
        <location evidence="1">Cell outer membrane</location>
    </subcellularLocation>
</comment>
<dbReference type="AlphaFoldDB" id="A0A395M144"/>
<dbReference type="EMBL" id="PHFL01000039">
    <property type="protein sequence ID" value="RFM24490.1"/>
    <property type="molecule type" value="Genomic_DNA"/>
</dbReference>
<evidence type="ECO:0000256" key="2">
    <source>
        <dbReference type="ARBA" id="ARBA00023136"/>
    </source>
</evidence>
<dbReference type="Proteomes" id="UP000266389">
    <property type="component" value="Unassembled WGS sequence"/>
</dbReference>
<dbReference type="Gene3D" id="2.40.170.20">
    <property type="entry name" value="TonB-dependent receptor, beta-barrel domain"/>
    <property type="match status" value="1"/>
</dbReference>
<reference evidence="4 5" key="1">
    <citation type="journal article" date="2011" name="ISME J.">
        <title>Community ecology of hot spring cyanobacterial mats: predominant populations and their functional potential.</title>
        <authorList>
            <person name="Klatt C.G."/>
            <person name="Wood J.M."/>
            <person name="Rusch D.B."/>
            <person name="Bateson M.M."/>
            <person name="Hamamura N."/>
            <person name="Heidelberg J.F."/>
            <person name="Grossman A.R."/>
            <person name="Bhaya D."/>
            <person name="Cohan F.M."/>
            <person name="Kuhl M."/>
            <person name="Bryant D.A."/>
            <person name="Ward D.M."/>
        </authorList>
    </citation>
    <scope>NUCLEOTIDE SEQUENCE [LARGE SCALE GENOMIC DNA]</scope>
    <source>
        <strain evidence="4">OS</strain>
    </source>
</reference>
<sequence length="71" mass="7834">MDPLNSILLIHIGNPFSPAWLTLNFKAMYQLSDVLAISTGIENLTDVRYRPYSSGLVAPGRNFILSLRAGL</sequence>
<keyword evidence="2" id="KW-0472">Membrane</keyword>
<evidence type="ECO:0000313" key="5">
    <source>
        <dbReference type="Proteomes" id="UP000266389"/>
    </source>
</evidence>
<dbReference type="GO" id="GO:0009279">
    <property type="term" value="C:cell outer membrane"/>
    <property type="evidence" value="ECO:0007669"/>
    <property type="project" value="UniProtKB-SubCell"/>
</dbReference>
<evidence type="ECO:0000256" key="1">
    <source>
        <dbReference type="ARBA" id="ARBA00004442"/>
    </source>
</evidence>
<proteinExistence type="predicted"/>
<evidence type="ECO:0000313" key="4">
    <source>
        <dbReference type="EMBL" id="RFM24490.1"/>
    </source>
</evidence>
<dbReference type="SUPFAM" id="SSF56935">
    <property type="entry name" value="Porins"/>
    <property type="match status" value="1"/>
</dbReference>
<comment type="caution">
    <text evidence="4">The sequence shown here is derived from an EMBL/GenBank/DDBJ whole genome shotgun (WGS) entry which is preliminary data.</text>
</comment>
<protein>
    <submittedName>
        <fullName evidence="4">TonB-dependent receptor</fullName>
    </submittedName>
</protein>
<keyword evidence="3" id="KW-0998">Cell outer membrane</keyword>
<keyword evidence="4" id="KW-0675">Receptor</keyword>
<dbReference type="InterPro" id="IPR036942">
    <property type="entry name" value="Beta-barrel_TonB_sf"/>
</dbReference>
<gene>
    <name evidence="4" type="ORF">D0433_05760</name>
</gene>
<name>A0A395M144_9BACT</name>
<evidence type="ECO:0000256" key="3">
    <source>
        <dbReference type="ARBA" id="ARBA00023237"/>
    </source>
</evidence>
<organism evidence="4 5">
    <name type="scientific">Candidatus Thermochlorobacter aerophilus</name>
    <dbReference type="NCBI Taxonomy" id="1868324"/>
    <lineage>
        <taxon>Bacteria</taxon>
        <taxon>Pseudomonadati</taxon>
        <taxon>Chlorobiota</taxon>
        <taxon>Chlorobiia</taxon>
        <taxon>Chlorobiales</taxon>
        <taxon>Candidatus Thermochlorobacteriaceae</taxon>
        <taxon>Candidatus Thermochlorobacter</taxon>
    </lineage>
</organism>
<accession>A0A395M144</accession>